<evidence type="ECO:0000259" key="10">
    <source>
        <dbReference type="PROSITE" id="PS51695"/>
    </source>
</evidence>
<gene>
    <name evidence="12" type="primary">pcp_3</name>
    <name evidence="11" type="ORF">Lstg_3332</name>
    <name evidence="12" type="ORF">NCTC11991_02680</name>
</gene>
<evidence type="ECO:0000256" key="7">
    <source>
        <dbReference type="ARBA" id="ARBA00023145"/>
    </source>
</evidence>
<evidence type="ECO:0000256" key="6">
    <source>
        <dbReference type="ARBA" id="ARBA00022837"/>
    </source>
</evidence>
<keyword evidence="6" id="KW-0106">Calcium</keyword>
<dbReference type="SUPFAM" id="SSF52743">
    <property type="entry name" value="Subtilisin-like"/>
    <property type="match status" value="1"/>
</dbReference>
<feature type="active site" description="Charge relay system" evidence="8">
    <location>
        <position position="313"/>
    </location>
</feature>
<dbReference type="RefSeq" id="WP_058478762.1">
    <property type="nucleotide sequence ID" value="NZ_CAAAIO010000009.1"/>
</dbReference>
<evidence type="ECO:0000313" key="14">
    <source>
        <dbReference type="Proteomes" id="UP000255110"/>
    </source>
</evidence>
<comment type="caution">
    <text evidence="8">Lacks conserved residue(s) required for the propagation of feature annotation.</text>
</comment>
<evidence type="ECO:0000256" key="1">
    <source>
        <dbReference type="ARBA" id="ARBA00001913"/>
    </source>
</evidence>
<dbReference type="SMART" id="SM00944">
    <property type="entry name" value="Pro-kuma_activ"/>
    <property type="match status" value="1"/>
</dbReference>
<evidence type="ECO:0000256" key="4">
    <source>
        <dbReference type="ARBA" id="ARBA00022801"/>
    </source>
</evidence>
<reference evidence="11 13" key="1">
    <citation type="submission" date="2015-11" db="EMBL/GenBank/DDBJ databases">
        <title>Genomic analysis of 38 Legionella species identifies large and diverse effector repertoires.</title>
        <authorList>
            <person name="Burstein D."/>
            <person name="Amaro F."/>
            <person name="Zusman T."/>
            <person name="Lifshitz Z."/>
            <person name="Cohen O."/>
            <person name="Gilbert J.A."/>
            <person name="Pupko T."/>
            <person name="Shuman H.A."/>
            <person name="Segal G."/>
        </authorList>
    </citation>
    <scope>NUCLEOTIDE SEQUENCE [LARGE SCALE GENOMIC DNA]</scope>
    <source>
        <strain evidence="11 13">SC-18-C9</strain>
    </source>
</reference>
<dbReference type="EC" id="3.4.21.100" evidence="12"/>
<dbReference type="InterPro" id="IPR000209">
    <property type="entry name" value="Peptidase_S8/S53_dom"/>
</dbReference>
<evidence type="ECO:0000256" key="2">
    <source>
        <dbReference type="ARBA" id="ARBA00022670"/>
    </source>
</evidence>
<dbReference type="GO" id="GO:0046872">
    <property type="term" value="F:metal ion binding"/>
    <property type="evidence" value="ECO:0007669"/>
    <property type="project" value="UniProtKB-KW"/>
</dbReference>
<dbReference type="AlphaFoldDB" id="A0A378LBG2"/>
<keyword evidence="4 8" id="KW-0378">Hydrolase</keyword>
<keyword evidence="7" id="KW-0865">Zymogen</keyword>
<dbReference type="Pfam" id="PF00082">
    <property type="entry name" value="Peptidase_S8"/>
    <property type="match status" value="1"/>
</dbReference>
<comment type="cofactor">
    <cofactor evidence="1">
        <name>Ca(2+)</name>
        <dbReference type="ChEBI" id="CHEBI:29108"/>
    </cofactor>
</comment>
<evidence type="ECO:0000256" key="3">
    <source>
        <dbReference type="ARBA" id="ARBA00022723"/>
    </source>
</evidence>
<protein>
    <submittedName>
        <fullName evidence="12">Serine protease, subtilase family</fullName>
        <ecNumber evidence="12">3.4.21.100</ecNumber>
    </submittedName>
</protein>
<dbReference type="Gene3D" id="3.40.50.200">
    <property type="entry name" value="Peptidase S8/S53 domain"/>
    <property type="match status" value="1"/>
</dbReference>
<dbReference type="GO" id="GO:0006508">
    <property type="term" value="P:proteolysis"/>
    <property type="evidence" value="ECO:0007669"/>
    <property type="project" value="UniProtKB-KW"/>
</dbReference>
<dbReference type="Pfam" id="PF09286">
    <property type="entry name" value="Pro-kuma_activ"/>
    <property type="match status" value="1"/>
</dbReference>
<dbReference type="Proteomes" id="UP000255110">
    <property type="component" value="Unassembled WGS sequence"/>
</dbReference>
<keyword evidence="5 8" id="KW-0720">Serine protease</keyword>
<keyword evidence="9" id="KW-0732">Signal</keyword>
<dbReference type="CDD" id="cd11377">
    <property type="entry name" value="Pro-peptidase_S53"/>
    <property type="match status" value="1"/>
</dbReference>
<dbReference type="InterPro" id="IPR030400">
    <property type="entry name" value="Sedolisin_dom"/>
</dbReference>
<evidence type="ECO:0000256" key="9">
    <source>
        <dbReference type="SAM" id="SignalP"/>
    </source>
</evidence>
<name>A0A378LBG2_9GAMM</name>
<evidence type="ECO:0000313" key="12">
    <source>
        <dbReference type="EMBL" id="STY24064.1"/>
    </source>
</evidence>
<dbReference type="GO" id="GO:0008240">
    <property type="term" value="F:tripeptidyl-peptidase activity"/>
    <property type="evidence" value="ECO:0007669"/>
    <property type="project" value="TreeGrafter"/>
</dbReference>
<evidence type="ECO:0000256" key="5">
    <source>
        <dbReference type="ARBA" id="ARBA00022825"/>
    </source>
</evidence>
<feature type="signal peptide" evidence="9">
    <location>
        <begin position="1"/>
        <end position="23"/>
    </location>
</feature>
<feature type="active site" description="Charge relay system" evidence="8">
    <location>
        <position position="529"/>
    </location>
</feature>
<keyword evidence="2 8" id="KW-0645">Protease</keyword>
<dbReference type="Proteomes" id="UP000054820">
    <property type="component" value="Unassembled WGS sequence"/>
</dbReference>
<dbReference type="PANTHER" id="PTHR14218:SF15">
    <property type="entry name" value="TRIPEPTIDYL-PEPTIDASE 1"/>
    <property type="match status" value="1"/>
</dbReference>
<feature type="chain" id="PRO_5016904839" evidence="9">
    <location>
        <begin position="24"/>
        <end position="649"/>
    </location>
</feature>
<evidence type="ECO:0000313" key="13">
    <source>
        <dbReference type="Proteomes" id="UP000054820"/>
    </source>
</evidence>
<sequence>MLKLKKAGFLLLSLSFVTITSYAKPANDLFRLPNPGLNLLSQATRIKPVPPETKISFIVWLKLRNKAELDKLARDVYDPNSTRYHQFLTASLYEHEFAPSKEAEETVQQFFSSQGMQTKVVNHSIRVTGTVAQIEQALHVQINYFEYQNKIVHANTSPPQLNREIAQYIAEITGLSTIPQFHSNIEELQNNSKEVHDLNFIWNTFVPFAIPTDISLQGFTGANLQKTYNLKNIPRVNGKHLDGTGQTLVIVDACGTNTPHQIVHDANQYFNANNIKPFVTSGTAKNFAIINPDGTPFTTCPGASSFSNEIALDIESSHTIAPGDNTVLVLGKDQKSILTDVIHTLIQNNFTIAGFSNAYVISNSWSGQEILDTSFEQTLQLAATAGISVNFSSGDCGDNTYITEKKCTPPRSPSPTVEYPSSSAYVTAVGATALFVDTNYRYAFETVWGSVKNVNGNYSYDGGTGGGISQFYKPGNWQNSISNYTAGGYGVISNYGKRRALPDIAMLGDPQTGLLIIADGAQVQDGGTSLACPLFSATLVLVNQARSLLNKGTPIGQAAPYLYQMNQVLLSSRSINLIIPPALIISGATPPPSTTIQGTPAPASAFSIKNKTFGWDSSLTIEPEDQFWNDGVGIGSPNIPNFVITMANM</sequence>
<proteinExistence type="predicted"/>
<reference evidence="12 14" key="2">
    <citation type="submission" date="2018-06" db="EMBL/GenBank/DDBJ databases">
        <authorList>
            <consortium name="Pathogen Informatics"/>
            <person name="Doyle S."/>
        </authorList>
    </citation>
    <scope>NUCLEOTIDE SEQUENCE [LARGE SCALE GENOMIC DNA]</scope>
    <source>
        <strain evidence="12 14">NCTC11991</strain>
    </source>
</reference>
<dbReference type="InterPro" id="IPR015366">
    <property type="entry name" value="S53_propep"/>
</dbReference>
<dbReference type="GO" id="GO:0004252">
    <property type="term" value="F:serine-type endopeptidase activity"/>
    <property type="evidence" value="ECO:0007669"/>
    <property type="project" value="UniProtKB-UniRule"/>
</dbReference>
<dbReference type="PANTHER" id="PTHR14218">
    <property type="entry name" value="PROTEASE S8 TRIPEPTIDYL PEPTIDASE I CLN2"/>
    <property type="match status" value="1"/>
</dbReference>
<keyword evidence="3" id="KW-0479">Metal-binding</keyword>
<keyword evidence="13" id="KW-1185">Reference proteome</keyword>
<organism evidence="12 14">
    <name type="scientific">Legionella steigerwaltii</name>
    <dbReference type="NCBI Taxonomy" id="460"/>
    <lineage>
        <taxon>Bacteria</taxon>
        <taxon>Pseudomonadati</taxon>
        <taxon>Pseudomonadota</taxon>
        <taxon>Gammaproteobacteria</taxon>
        <taxon>Legionellales</taxon>
        <taxon>Legionellaceae</taxon>
        <taxon>Legionella</taxon>
    </lineage>
</organism>
<dbReference type="InterPro" id="IPR036852">
    <property type="entry name" value="Peptidase_S8/S53_dom_sf"/>
</dbReference>
<feature type="domain" description="Peptidase S53" evidence="10">
    <location>
        <begin position="218"/>
        <end position="649"/>
    </location>
</feature>
<dbReference type="SUPFAM" id="SSF54897">
    <property type="entry name" value="Protease propeptides/inhibitors"/>
    <property type="match status" value="1"/>
</dbReference>
<dbReference type="EMBL" id="UGOY01000001">
    <property type="protein sequence ID" value="STY24064.1"/>
    <property type="molecule type" value="Genomic_DNA"/>
</dbReference>
<dbReference type="InterPro" id="IPR050819">
    <property type="entry name" value="Tripeptidyl-peptidase_I"/>
</dbReference>
<evidence type="ECO:0000256" key="8">
    <source>
        <dbReference type="PROSITE-ProRule" id="PRU01032"/>
    </source>
</evidence>
<dbReference type="EMBL" id="LNYZ01000042">
    <property type="protein sequence ID" value="KTD70330.1"/>
    <property type="molecule type" value="Genomic_DNA"/>
</dbReference>
<evidence type="ECO:0000313" key="11">
    <source>
        <dbReference type="EMBL" id="KTD70330.1"/>
    </source>
</evidence>
<dbReference type="CDD" id="cd04056">
    <property type="entry name" value="Peptidases_S53"/>
    <property type="match status" value="1"/>
</dbReference>
<dbReference type="OrthoDB" id="9002785at2"/>
<accession>A0A378LBG2</accession>
<dbReference type="STRING" id="460.Lstg_3332"/>
<feature type="active site" description="Charge relay system" evidence="8">
    <location>
        <position position="309"/>
    </location>
</feature>
<dbReference type="PROSITE" id="PS51695">
    <property type="entry name" value="SEDOLISIN"/>
    <property type="match status" value="1"/>
</dbReference>